<keyword evidence="2" id="KW-0812">Transmembrane</keyword>
<gene>
    <name evidence="4" type="ORF">SAMN05660236_1097</name>
</gene>
<evidence type="ECO:0000259" key="3">
    <source>
        <dbReference type="Pfam" id="PF07593"/>
    </source>
</evidence>
<reference evidence="4 5" key="1">
    <citation type="submission" date="2017-02" db="EMBL/GenBank/DDBJ databases">
        <authorList>
            <person name="Peterson S.W."/>
        </authorList>
    </citation>
    <scope>NUCLEOTIDE SEQUENCE [LARGE SCALE GENOMIC DNA]</scope>
    <source>
        <strain evidence="4 5">DSM 25262</strain>
    </source>
</reference>
<dbReference type="InterPro" id="IPR027039">
    <property type="entry name" value="Crtac1"/>
</dbReference>
<feature type="domain" description="ASPIC/UnbV" evidence="3">
    <location>
        <begin position="546"/>
        <end position="612"/>
    </location>
</feature>
<dbReference type="Pfam" id="PF13517">
    <property type="entry name" value="FG-GAP_3"/>
    <property type="match status" value="5"/>
</dbReference>
<dbReference type="EMBL" id="FUZU01000001">
    <property type="protein sequence ID" value="SKC50804.1"/>
    <property type="molecule type" value="Genomic_DNA"/>
</dbReference>
<name>A0A1T5JHF6_9BACT</name>
<dbReference type="InterPro" id="IPR028994">
    <property type="entry name" value="Integrin_alpha_N"/>
</dbReference>
<keyword evidence="2" id="KW-0472">Membrane</keyword>
<keyword evidence="1" id="KW-0732">Signal</keyword>
<keyword evidence="2" id="KW-1133">Transmembrane helix</keyword>
<organism evidence="4 5">
    <name type="scientific">Ohtaekwangia koreensis</name>
    <dbReference type="NCBI Taxonomy" id="688867"/>
    <lineage>
        <taxon>Bacteria</taxon>
        <taxon>Pseudomonadati</taxon>
        <taxon>Bacteroidota</taxon>
        <taxon>Cytophagia</taxon>
        <taxon>Cytophagales</taxon>
        <taxon>Fulvivirgaceae</taxon>
        <taxon>Ohtaekwangia</taxon>
    </lineage>
</organism>
<evidence type="ECO:0000313" key="5">
    <source>
        <dbReference type="Proteomes" id="UP000190961"/>
    </source>
</evidence>
<dbReference type="SUPFAM" id="SSF69318">
    <property type="entry name" value="Integrin alpha N-terminal domain"/>
    <property type="match status" value="3"/>
</dbReference>
<dbReference type="Gene3D" id="2.130.10.130">
    <property type="entry name" value="Integrin alpha, N-terminal"/>
    <property type="match status" value="4"/>
</dbReference>
<evidence type="ECO:0000256" key="1">
    <source>
        <dbReference type="ARBA" id="ARBA00022729"/>
    </source>
</evidence>
<dbReference type="STRING" id="688867.SAMN05660236_1097"/>
<dbReference type="PANTHER" id="PTHR16026:SF0">
    <property type="entry name" value="CARTILAGE ACIDIC PROTEIN 1"/>
    <property type="match status" value="1"/>
</dbReference>
<proteinExistence type="predicted"/>
<dbReference type="AlphaFoldDB" id="A0A1T5JHF6"/>
<evidence type="ECO:0000313" key="4">
    <source>
        <dbReference type="EMBL" id="SKC50804.1"/>
    </source>
</evidence>
<dbReference type="InterPro" id="IPR013517">
    <property type="entry name" value="FG-GAP"/>
</dbReference>
<accession>A0A1T5JHF6</accession>
<dbReference type="PANTHER" id="PTHR16026">
    <property type="entry name" value="CARTILAGE ACIDIC PROTEIN 1"/>
    <property type="match status" value="1"/>
</dbReference>
<protein>
    <submittedName>
        <fullName evidence="4">Repeat domain-containing protein</fullName>
    </submittedName>
</protein>
<sequence>MQLSLLFHLIQRKIPTQMKKGKKLLTWLCTGFVYLVIQYWLCLDGFAQDKKLFQVISSSQTGVDFKNVIVEDASNNALTYENLYNGGGVAVGDINNDGLEDIYFVSNMKYNKLYLNLGNFKFKEITKLAGVKGREGWKSGVSMVDINGDNLLDIYVCYSGKTDVEKRRNQFFINKGDLTFEDKAKEYGLDDPSYSTQATFFDYDRDGDLDVFLLATNVKVIRELEYAQARTVKHPYAGDKLFRNDDGHFTEVTTEAGILSNALGFGLGVAVADVNKDGWQDIYVSNDYVEPDYLYINNGNGTFTDRLQQYIQHISHFSMGCDINDINNDTWPDIFTTDMLPEDNKRQKLLYGPENYEQYALMVLNGFYHQNMRNMLHVNNGDGTFSEVGQLAGISNTDWSWAPLFADYDNDGWKDLFVTNGYFRDYTNRDFLKYKGDYYFKKAIDGEKPDTLQLVSSMTSTPLHNYIFSNDHGVTFSDKSLAWGFDKKGFSNGAAYADLDNDGDLDLIVNNQNEDASIYRNGVRDQFPDKNYIAIKLNGIGKNTRAIGSKVYIYAGAQAQYVEQIPTRGYQSSVSPVLHFGLGNNAAIDSIKVYWLNGTTSTLFNVKANQRIEIGQASAERVARGEKKEAPFFTEVTSPIQYRHAEYGLNDFKRQPLMNTMPSVCGPVMATADVNGDGLTDIFIGGTKESPGKQFIQTSHGDFQESLDWNYKEDFSCTDADAIYFDADRDGDQDLYIVSGGYLDYAENDKVLQDRFYINNGNGKFTRTTDALPVLRTSKSCARVADVDQDGDLDIFLGGRIVPGLYPVSPRSYLLLNDGKGKFTDATEGIIPSIAKAGMVTDAAWVDINDDSFLDLIVIGEFMPVRIFINKQGKEFKESTASYFYTPEEGLWNRLSIADVNKDGRPDLIVGNFGLNSQLKASRDEPVTMVYGDFDKNGSVDPIMSYYIQHKSYPFPSRDELLDQIYPMRKKFTNYASYADATLTGIFSETELKAAQTLRLTELRTVLFLNKGDSFQKQILPTEAQYAPIFDIQVLDYNKDGNPDLLMAGNQSAIRVRLGMMDANYGQLFKGDGKGNFQYIPQNVSGLSVIGDVKSLRIVKIGNDDYLLAGVNNIGVAAYKVNNK</sequence>
<evidence type="ECO:0000256" key="2">
    <source>
        <dbReference type="SAM" id="Phobius"/>
    </source>
</evidence>
<feature type="transmembrane region" description="Helical" evidence="2">
    <location>
        <begin position="24"/>
        <end position="41"/>
    </location>
</feature>
<dbReference type="Pfam" id="PF07593">
    <property type="entry name" value="UnbV_ASPIC"/>
    <property type="match status" value="1"/>
</dbReference>
<dbReference type="InterPro" id="IPR011519">
    <property type="entry name" value="UnbV_ASPIC"/>
</dbReference>
<dbReference type="Proteomes" id="UP000190961">
    <property type="component" value="Unassembled WGS sequence"/>
</dbReference>
<keyword evidence="5" id="KW-1185">Reference proteome</keyword>